<comment type="caution">
    <text evidence="2">The sequence shown here is derived from an EMBL/GenBank/DDBJ whole genome shotgun (WGS) entry which is preliminary data.</text>
</comment>
<dbReference type="EMBL" id="PGVE01000028">
    <property type="protein sequence ID" value="PLS07191.1"/>
    <property type="molecule type" value="Genomic_DNA"/>
</dbReference>
<keyword evidence="1" id="KW-0175">Coiled coil</keyword>
<gene>
    <name evidence="2" type="ORF">CVD27_05800</name>
</gene>
<evidence type="ECO:0000313" key="2">
    <source>
        <dbReference type="EMBL" id="PLS07191.1"/>
    </source>
</evidence>
<sequence length="252" mass="29455">MGLYINKKAHPSLFKNSSQLAAPNQVESRQDFLTELMKEQQKANHALNQALTDLQKRYQQQTEDQNSQWKQVDYQLNDLKNSTLRQHKFENEIVTNLHSLHEKNIQLEAMVEKETHARESLTSQISQISKTCDSIAIRLEKNEEAQQQIANQMKKQLEMQEQAAEKLTKQEEIHGGMLERLDQQDALLDKLARQVNQIRSILFERTNYLAGKIEEGYKLTSSYVYKLMTGSEQPLTFFLMNQKKDDNQERVE</sequence>
<name>A0A2N5HNT7_9BACI</name>
<accession>A0A2N5HNT7</accession>
<proteinExistence type="predicted"/>
<feature type="coiled-coil region" evidence="1">
    <location>
        <begin position="37"/>
        <end position="64"/>
    </location>
</feature>
<dbReference type="OrthoDB" id="2733945at2"/>
<evidence type="ECO:0000313" key="3">
    <source>
        <dbReference type="Proteomes" id="UP000234950"/>
    </source>
</evidence>
<feature type="coiled-coil region" evidence="1">
    <location>
        <begin position="136"/>
        <end position="170"/>
    </location>
</feature>
<keyword evidence="3" id="KW-1185">Reference proteome</keyword>
<protein>
    <submittedName>
        <fullName evidence="2">Uncharacterized protein</fullName>
    </submittedName>
</protein>
<reference evidence="2 3" key="1">
    <citation type="submission" date="2017-11" db="EMBL/GenBank/DDBJ databases">
        <title>Comparitive Functional Genomics of Dry Heat Resistant strains isolated from the Viking Spacecraft.</title>
        <authorList>
            <person name="Seuylemezian A."/>
            <person name="Cooper K."/>
            <person name="Vaishampayan P."/>
        </authorList>
    </citation>
    <scope>NUCLEOTIDE SEQUENCE [LARGE SCALE GENOMIC DNA]</scope>
    <source>
        <strain evidence="2 3">V32-6</strain>
    </source>
</reference>
<organism evidence="2 3">
    <name type="scientific">Neobacillus cucumis</name>
    <dbReference type="NCBI Taxonomy" id="1740721"/>
    <lineage>
        <taxon>Bacteria</taxon>
        <taxon>Bacillati</taxon>
        <taxon>Bacillota</taxon>
        <taxon>Bacilli</taxon>
        <taxon>Bacillales</taxon>
        <taxon>Bacillaceae</taxon>
        <taxon>Neobacillus</taxon>
    </lineage>
</organism>
<dbReference type="AlphaFoldDB" id="A0A2N5HNT7"/>
<evidence type="ECO:0000256" key="1">
    <source>
        <dbReference type="SAM" id="Coils"/>
    </source>
</evidence>
<dbReference type="Proteomes" id="UP000234950">
    <property type="component" value="Unassembled WGS sequence"/>
</dbReference>
<dbReference type="RefSeq" id="WP_101646932.1">
    <property type="nucleotide sequence ID" value="NZ_PGVE01000028.1"/>
</dbReference>